<dbReference type="AlphaFoldDB" id="E4V6Q6"/>
<name>E4V6Q6_ARTGP</name>
<dbReference type="InParanoid" id="E4V6Q6"/>
<dbReference type="RefSeq" id="XP_003169149.1">
    <property type="nucleotide sequence ID" value="XM_003169101.1"/>
</dbReference>
<reference evidence="2" key="1">
    <citation type="journal article" date="2012" name="MBio">
        <title>Comparative genome analysis of Trichophyton rubrum and related dermatophytes reveals candidate genes involved in infection.</title>
        <authorList>
            <person name="Martinez D.A."/>
            <person name="Oliver B.G."/>
            <person name="Graeser Y."/>
            <person name="Goldberg J.M."/>
            <person name="Li W."/>
            <person name="Martinez-Rossi N.M."/>
            <person name="Monod M."/>
            <person name="Shelest E."/>
            <person name="Barton R.C."/>
            <person name="Birch E."/>
            <person name="Brakhage A.A."/>
            <person name="Chen Z."/>
            <person name="Gurr S.J."/>
            <person name="Heiman D."/>
            <person name="Heitman J."/>
            <person name="Kosti I."/>
            <person name="Rossi A."/>
            <person name="Saif S."/>
            <person name="Samalova M."/>
            <person name="Saunders C.W."/>
            <person name="Shea T."/>
            <person name="Summerbell R.C."/>
            <person name="Xu J."/>
            <person name="Young S."/>
            <person name="Zeng Q."/>
            <person name="Birren B.W."/>
            <person name="Cuomo C.A."/>
            <person name="White T.C."/>
        </authorList>
    </citation>
    <scope>NUCLEOTIDE SEQUENCE [LARGE SCALE GENOMIC DNA]</scope>
    <source>
        <strain evidence="2">ATCC MYA-4604 / CBS 118893</strain>
    </source>
</reference>
<evidence type="ECO:0000313" key="2">
    <source>
        <dbReference type="Proteomes" id="UP000002669"/>
    </source>
</evidence>
<dbReference type="VEuPathDB" id="FungiDB:MGYG_08696"/>
<protein>
    <submittedName>
        <fullName evidence="1">Uncharacterized protein</fullName>
    </submittedName>
</protein>
<dbReference type="HOGENOM" id="CLU_2037504_0_0_1"/>
<dbReference type="GeneID" id="10024443"/>
<accession>E4V6Q6</accession>
<organism evidence="2">
    <name type="scientific">Arthroderma gypseum (strain ATCC MYA-4604 / CBS 118893)</name>
    <name type="common">Microsporum gypseum</name>
    <dbReference type="NCBI Taxonomy" id="535722"/>
    <lineage>
        <taxon>Eukaryota</taxon>
        <taxon>Fungi</taxon>
        <taxon>Dikarya</taxon>
        <taxon>Ascomycota</taxon>
        <taxon>Pezizomycotina</taxon>
        <taxon>Eurotiomycetes</taxon>
        <taxon>Eurotiomycetidae</taxon>
        <taxon>Onygenales</taxon>
        <taxon>Arthrodermataceae</taxon>
        <taxon>Nannizzia</taxon>
    </lineage>
</organism>
<gene>
    <name evidence="1" type="ORF">MGYG_08696</name>
</gene>
<evidence type="ECO:0000313" key="1">
    <source>
        <dbReference type="EMBL" id="EFQ96772.1"/>
    </source>
</evidence>
<proteinExistence type="predicted"/>
<keyword evidence="2" id="KW-1185">Reference proteome</keyword>
<dbReference type="EMBL" id="DS989831">
    <property type="protein sequence ID" value="EFQ96772.1"/>
    <property type="molecule type" value="Genomic_DNA"/>
</dbReference>
<dbReference type="Proteomes" id="UP000002669">
    <property type="component" value="Unassembled WGS sequence"/>
</dbReference>
<sequence length="121" mass="13872">MDLPARSPALLSDSSTRLCPTLGIGRRQMTLQCQDGESFSADANFNNRDTMLADNRRIPWTASVPVPKLRVLESWLTLDHYLFSPRFCCFLLSLHHLQLQIMDEAKDTAVWWFEMQGLAPF</sequence>